<dbReference type="GO" id="GO:0016020">
    <property type="term" value="C:membrane"/>
    <property type="evidence" value="ECO:0007669"/>
    <property type="project" value="InterPro"/>
</dbReference>
<evidence type="ECO:0000313" key="5">
    <source>
        <dbReference type="EMBL" id="TXS90875.1"/>
    </source>
</evidence>
<accession>A0A5C8ZR97</accession>
<evidence type="ECO:0000256" key="3">
    <source>
        <dbReference type="ARBA" id="ARBA00023002"/>
    </source>
</evidence>
<dbReference type="InterPro" id="IPR018391">
    <property type="entry name" value="PQQ_b-propeller_rpt"/>
</dbReference>
<evidence type="ECO:0000313" key="6">
    <source>
        <dbReference type="Proteomes" id="UP000321039"/>
    </source>
</evidence>
<evidence type="ECO:0000256" key="2">
    <source>
        <dbReference type="ARBA" id="ARBA00008156"/>
    </source>
</evidence>
<keyword evidence="3" id="KW-0560">Oxidoreductase</keyword>
<dbReference type="SMART" id="SM00564">
    <property type="entry name" value="PQQ"/>
    <property type="match status" value="4"/>
</dbReference>
<dbReference type="Proteomes" id="UP000321039">
    <property type="component" value="Unassembled WGS sequence"/>
</dbReference>
<comment type="caution">
    <text evidence="5">The sequence shown here is derived from an EMBL/GenBank/DDBJ whole genome shotgun (WGS) entry which is preliminary data.</text>
</comment>
<evidence type="ECO:0000259" key="4">
    <source>
        <dbReference type="Pfam" id="PF01011"/>
    </source>
</evidence>
<dbReference type="SUPFAM" id="SSF50998">
    <property type="entry name" value="Quinoprotein alcohol dehydrogenase-like"/>
    <property type="match status" value="1"/>
</dbReference>
<evidence type="ECO:0000256" key="1">
    <source>
        <dbReference type="ARBA" id="ARBA00001931"/>
    </source>
</evidence>
<name>A0A5C8ZR97_9GAMM</name>
<dbReference type="GO" id="GO:0048038">
    <property type="term" value="F:quinone binding"/>
    <property type="evidence" value="ECO:0007669"/>
    <property type="project" value="InterPro"/>
</dbReference>
<proteinExistence type="inferred from homology"/>
<keyword evidence="6" id="KW-1185">Reference proteome</keyword>
<reference evidence="5 6" key="1">
    <citation type="submission" date="2019-08" db="EMBL/GenBank/DDBJ databases">
        <title>Parahaliea maris sp. nov., isolated from the surface seawater.</title>
        <authorList>
            <person name="Liu Y."/>
        </authorList>
    </citation>
    <scope>NUCLEOTIDE SEQUENCE [LARGE SCALE GENOMIC DNA]</scope>
    <source>
        <strain evidence="5 6">HSLHS9</strain>
    </source>
</reference>
<dbReference type="Pfam" id="PF01011">
    <property type="entry name" value="PQQ"/>
    <property type="match status" value="1"/>
</dbReference>
<organism evidence="5 6">
    <name type="scientific">Parahaliea maris</name>
    <dbReference type="NCBI Taxonomy" id="2716870"/>
    <lineage>
        <taxon>Bacteria</taxon>
        <taxon>Pseudomonadati</taxon>
        <taxon>Pseudomonadota</taxon>
        <taxon>Gammaproteobacteria</taxon>
        <taxon>Cellvibrionales</taxon>
        <taxon>Halieaceae</taxon>
        <taxon>Parahaliea</taxon>
    </lineage>
</organism>
<dbReference type="CDD" id="cd10280">
    <property type="entry name" value="PQQ_mGDH"/>
    <property type="match status" value="1"/>
</dbReference>
<dbReference type="InterPro" id="IPR002372">
    <property type="entry name" value="PQQ_rpt_dom"/>
</dbReference>
<comment type="similarity">
    <text evidence="2">Belongs to the bacterial PQQ dehydrogenase family.</text>
</comment>
<feature type="domain" description="Pyrrolo-quinoline quinone repeat" evidence="4">
    <location>
        <begin position="21"/>
        <end position="601"/>
    </location>
</feature>
<dbReference type="InterPro" id="IPR017511">
    <property type="entry name" value="PQQ_mDH"/>
</dbReference>
<dbReference type="GO" id="GO:0008876">
    <property type="term" value="F:quinoprotein glucose dehydrogenase activity"/>
    <property type="evidence" value="ECO:0007669"/>
    <property type="project" value="TreeGrafter"/>
</dbReference>
<sequence length="635" mass="68423">MHGAADLTGRDVRASGIGHGWTSYGGDTGGHRYSQARQITPANVAALAPAWRYRTGDLARRPDAMRDAASEGTPILVEGSLVFCTPFNEVIALDPGTGSERWRFDPGIDLQQRPANQFVCRGVAYWQGEDVEGHCSHRILMGTNDARLIALDARSGQRCADFGEKGQVHIDPGMELWWAGEYQVTSPPVVIGDTVILGSAISDNVRVVAPAGTVRAFDVRSGALAWTFDPIARRPSGDGEPVAGHANVWAPMSVDVERELIFLPTSSPSPDFYGGLRLHEQPYANAVVALHARTGEVAWSFQTVHHDLWDYDLPAQPGLYTVWKNGRPHDVVAQVTKTGMVFVLDRDSGKPFLPVTEKPVPRGAVDGEVLSATQPFPVTPPIVPQSVSADEAFGITWFDRNTCRQGIAESRSEGLFTPPSEQGTLLIPFTGGGANWGSAAYDPARNLLVVNMSNMVHRVTLFPADQVEEMRRVFHDQEVAPQQGAPWGAKREVLLSRLGLPCNMPPWGVIAGIDLATGSIIWRRTLGTTEDLAPGPALKLGTPNVGGPAISAGGLVFIGAAMDDYLRAFDVATGEELWKGRLPAGGQATPMIYEWQGRQFVVIYAGGHARLGTRLGDYMVAFALPEGGQGGEYQP</sequence>
<dbReference type="EMBL" id="VRZA01000007">
    <property type="protein sequence ID" value="TXS90875.1"/>
    <property type="molecule type" value="Genomic_DNA"/>
</dbReference>
<dbReference type="AlphaFoldDB" id="A0A5C8ZR97"/>
<gene>
    <name evidence="5" type="ORF">FV139_17460</name>
</gene>
<dbReference type="PANTHER" id="PTHR32303">
    <property type="entry name" value="QUINOPROTEIN ALCOHOL DEHYDROGENASE (CYTOCHROME C)"/>
    <property type="match status" value="1"/>
</dbReference>
<protein>
    <submittedName>
        <fullName evidence="5">Pyrroloquinoline quinone-dependent dehydrogenase</fullName>
    </submittedName>
</protein>
<dbReference type="PANTHER" id="PTHR32303:SF4">
    <property type="entry name" value="QUINOPROTEIN GLUCOSE DEHYDROGENASE"/>
    <property type="match status" value="1"/>
</dbReference>
<comment type="cofactor">
    <cofactor evidence="1">
        <name>pyrroloquinoline quinone</name>
        <dbReference type="ChEBI" id="CHEBI:58442"/>
    </cofactor>
</comment>
<dbReference type="InterPro" id="IPR011047">
    <property type="entry name" value="Quinoprotein_ADH-like_sf"/>
</dbReference>
<dbReference type="Gene3D" id="2.140.10.10">
    <property type="entry name" value="Quinoprotein alcohol dehydrogenase-like superfamily"/>
    <property type="match status" value="1"/>
</dbReference>